<dbReference type="Proteomes" id="UP001145069">
    <property type="component" value="Unassembled WGS sequence"/>
</dbReference>
<dbReference type="Pfam" id="PF13412">
    <property type="entry name" value="HTH_24"/>
    <property type="match status" value="1"/>
</dbReference>
<dbReference type="SUPFAM" id="SSF46785">
    <property type="entry name" value="Winged helix' DNA-binding domain"/>
    <property type="match status" value="1"/>
</dbReference>
<evidence type="ECO:0000256" key="1">
    <source>
        <dbReference type="ARBA" id="ARBA00002486"/>
    </source>
</evidence>
<dbReference type="AlphaFoldDB" id="A0A9X4AFL3"/>
<dbReference type="InterPro" id="IPR000600">
    <property type="entry name" value="ROK"/>
</dbReference>
<dbReference type="InterPro" id="IPR043129">
    <property type="entry name" value="ATPase_NBD"/>
</dbReference>
<dbReference type="GO" id="GO:0042732">
    <property type="term" value="P:D-xylose metabolic process"/>
    <property type="evidence" value="ECO:0007669"/>
    <property type="project" value="UniProtKB-KW"/>
</dbReference>
<dbReference type="InterPro" id="IPR011991">
    <property type="entry name" value="ArsR-like_HTH"/>
</dbReference>
<evidence type="ECO:0000313" key="6">
    <source>
        <dbReference type="Proteomes" id="UP001145069"/>
    </source>
</evidence>
<accession>A0A9X4AFL3</accession>
<dbReference type="InterPro" id="IPR036390">
    <property type="entry name" value="WH_DNA-bd_sf"/>
</dbReference>
<evidence type="ECO:0000256" key="3">
    <source>
        <dbReference type="ARBA" id="ARBA00022629"/>
    </source>
</evidence>
<dbReference type="CDD" id="cd00090">
    <property type="entry name" value="HTH_ARSR"/>
    <property type="match status" value="1"/>
</dbReference>
<keyword evidence="3" id="KW-0119">Carbohydrate metabolism</keyword>
<dbReference type="Gene3D" id="3.30.420.40">
    <property type="match status" value="2"/>
</dbReference>
<dbReference type="InterPro" id="IPR049874">
    <property type="entry name" value="ROK_cs"/>
</dbReference>
<name>A0A9X4AFL3_9BACI</name>
<keyword evidence="6" id="KW-1185">Reference proteome</keyword>
<dbReference type="PANTHER" id="PTHR18964">
    <property type="entry name" value="ROK (REPRESSOR, ORF, KINASE) FAMILY"/>
    <property type="match status" value="1"/>
</dbReference>
<dbReference type="EMBL" id="JAMQKC010000018">
    <property type="protein sequence ID" value="MDC3418031.1"/>
    <property type="molecule type" value="Genomic_DNA"/>
</dbReference>
<reference evidence="5" key="1">
    <citation type="submission" date="2022-06" db="EMBL/GenBank/DDBJ databases">
        <title>Aquibacillus sp. a new bacterium isolated from soil saline samples.</title>
        <authorList>
            <person name="Galisteo C."/>
            <person name="De La Haba R."/>
            <person name="Sanchez-Porro C."/>
            <person name="Ventosa A."/>
        </authorList>
    </citation>
    <scope>NUCLEOTIDE SEQUENCE</scope>
    <source>
        <strain evidence="5">3ASR75-54</strain>
    </source>
</reference>
<dbReference type="Pfam" id="PF00480">
    <property type="entry name" value="ROK"/>
    <property type="match status" value="1"/>
</dbReference>
<evidence type="ECO:0000256" key="4">
    <source>
        <dbReference type="ARBA" id="ARBA00023125"/>
    </source>
</evidence>
<comment type="function">
    <text evidence="1">Transcriptional repressor of xylose-utilizing enzymes.</text>
</comment>
<comment type="caution">
    <text evidence="5">The sequence shown here is derived from an EMBL/GenBank/DDBJ whole genome shotgun (WGS) entry which is preliminary data.</text>
</comment>
<dbReference type="RefSeq" id="WP_272447094.1">
    <property type="nucleotide sequence ID" value="NZ_JAMQKC010000018.1"/>
</dbReference>
<dbReference type="InterPro" id="IPR036388">
    <property type="entry name" value="WH-like_DNA-bd_sf"/>
</dbReference>
<comment type="similarity">
    <text evidence="2">Belongs to the ROK (NagC/XylR) family.</text>
</comment>
<organism evidence="5 6">
    <name type="scientific">Aquibacillus salsiterrae</name>
    <dbReference type="NCBI Taxonomy" id="2950439"/>
    <lineage>
        <taxon>Bacteria</taxon>
        <taxon>Bacillati</taxon>
        <taxon>Bacillota</taxon>
        <taxon>Bacilli</taxon>
        <taxon>Bacillales</taxon>
        <taxon>Bacillaceae</taxon>
        <taxon>Aquibacillus</taxon>
    </lineage>
</organism>
<sequence length="404" mass="44793">MQRQRTGDLKLIQELNRSIILDVIRKKGPISRSEIAKIIDLSPTTVTSAVYELIQEGLVYEDGVGVSNGGRKPVLLRFNPNNHTIIGLSISNSMVKIADMNLEGEALRKEIYPTYQYQGQEMVDHILEVVEQFLFKKADIDNCQGISVITPGIVDAQNGVITYNSKLKLYDVPLKSLIEERTHLPTYVDNDANALVLAESYFGSFSTYKDLLFITIGDGVGAGMMVNGSVFRGFMGSSGEFGHTTVVQDGVRCECGQTGCLENYVNWPAIYSKIVTGIMTKGRDTVITEMIDHNLNNIHPKVFVDAVNQDDELVMEIMEEVIRYLSIAIKNAVHLFNPEVVILSGDIIQNNVVLLEKMKTSVANQVIPILQDKINIQSTSLGPEFELLGTAAVIFHGKFKFQLS</sequence>
<dbReference type="GO" id="GO:0003677">
    <property type="term" value="F:DNA binding"/>
    <property type="evidence" value="ECO:0007669"/>
    <property type="project" value="UniProtKB-KW"/>
</dbReference>
<gene>
    <name evidence="5" type="ORF">NC799_14155</name>
</gene>
<evidence type="ECO:0000313" key="5">
    <source>
        <dbReference type="EMBL" id="MDC3418031.1"/>
    </source>
</evidence>
<keyword evidence="4" id="KW-0238">DNA-binding</keyword>
<dbReference type="PROSITE" id="PS01125">
    <property type="entry name" value="ROK"/>
    <property type="match status" value="1"/>
</dbReference>
<dbReference type="PANTHER" id="PTHR18964:SF149">
    <property type="entry name" value="BIFUNCTIONAL UDP-N-ACETYLGLUCOSAMINE 2-EPIMERASE_N-ACETYLMANNOSAMINE KINASE"/>
    <property type="match status" value="1"/>
</dbReference>
<evidence type="ECO:0000256" key="2">
    <source>
        <dbReference type="ARBA" id="ARBA00006479"/>
    </source>
</evidence>
<proteinExistence type="inferred from homology"/>
<keyword evidence="3" id="KW-0859">Xylose metabolism</keyword>
<protein>
    <submittedName>
        <fullName evidence="5">ROK family transcriptional regulator</fullName>
    </submittedName>
</protein>
<dbReference type="Gene3D" id="1.10.10.10">
    <property type="entry name" value="Winged helix-like DNA-binding domain superfamily/Winged helix DNA-binding domain"/>
    <property type="match status" value="1"/>
</dbReference>
<dbReference type="SUPFAM" id="SSF53067">
    <property type="entry name" value="Actin-like ATPase domain"/>
    <property type="match status" value="1"/>
</dbReference>